<proteinExistence type="inferred from homology"/>
<dbReference type="InterPro" id="IPR012951">
    <property type="entry name" value="BBE"/>
</dbReference>
<evidence type="ECO:0000313" key="4">
    <source>
        <dbReference type="EMBL" id="KAJ7224129.1"/>
    </source>
</evidence>
<reference evidence="4" key="1">
    <citation type="submission" date="2023-03" db="EMBL/GenBank/DDBJ databases">
        <title>Massive genome expansion in bonnet fungi (Mycena s.s.) driven by repeated elements and novel gene families across ecological guilds.</title>
        <authorList>
            <consortium name="Lawrence Berkeley National Laboratory"/>
            <person name="Harder C.B."/>
            <person name="Miyauchi S."/>
            <person name="Viragh M."/>
            <person name="Kuo A."/>
            <person name="Thoen E."/>
            <person name="Andreopoulos B."/>
            <person name="Lu D."/>
            <person name="Skrede I."/>
            <person name="Drula E."/>
            <person name="Henrissat B."/>
            <person name="Morin E."/>
            <person name="Kohler A."/>
            <person name="Barry K."/>
            <person name="LaButti K."/>
            <person name="Morin E."/>
            <person name="Salamov A."/>
            <person name="Lipzen A."/>
            <person name="Mereny Z."/>
            <person name="Hegedus B."/>
            <person name="Baldrian P."/>
            <person name="Stursova M."/>
            <person name="Weitz H."/>
            <person name="Taylor A."/>
            <person name="Grigoriev I.V."/>
            <person name="Nagy L.G."/>
            <person name="Martin F."/>
            <person name="Kauserud H."/>
        </authorList>
    </citation>
    <scope>NUCLEOTIDE SEQUENCE</scope>
    <source>
        <strain evidence="4">9144</strain>
    </source>
</reference>
<feature type="domain" description="FAD-binding PCMH-type" evidence="3">
    <location>
        <begin position="105"/>
        <end position="294"/>
    </location>
</feature>
<dbReference type="PROSITE" id="PS51387">
    <property type="entry name" value="FAD_PCMH"/>
    <property type="match status" value="1"/>
</dbReference>
<organism evidence="4 5">
    <name type="scientific">Mycena pura</name>
    <dbReference type="NCBI Taxonomy" id="153505"/>
    <lineage>
        <taxon>Eukaryota</taxon>
        <taxon>Fungi</taxon>
        <taxon>Dikarya</taxon>
        <taxon>Basidiomycota</taxon>
        <taxon>Agaricomycotina</taxon>
        <taxon>Agaricomycetes</taxon>
        <taxon>Agaricomycetidae</taxon>
        <taxon>Agaricales</taxon>
        <taxon>Marasmiineae</taxon>
        <taxon>Mycenaceae</taxon>
        <taxon>Mycena</taxon>
    </lineage>
</organism>
<evidence type="ECO:0000313" key="5">
    <source>
        <dbReference type="Proteomes" id="UP001219525"/>
    </source>
</evidence>
<dbReference type="InterPro" id="IPR050432">
    <property type="entry name" value="FAD-linked_Oxidoreductases_BP"/>
</dbReference>
<dbReference type="Pfam" id="PF01565">
    <property type="entry name" value="FAD_binding_4"/>
    <property type="match status" value="1"/>
</dbReference>
<dbReference type="PANTHER" id="PTHR13878:SF91">
    <property type="entry name" value="FAD BINDING DOMAIN PROTEIN (AFU_ORTHOLOGUE AFUA_6G12070)-RELATED"/>
    <property type="match status" value="1"/>
</dbReference>
<comment type="caution">
    <text evidence="4">The sequence shown here is derived from an EMBL/GenBank/DDBJ whole genome shotgun (WGS) entry which is preliminary data.</text>
</comment>
<evidence type="ECO:0000259" key="3">
    <source>
        <dbReference type="PROSITE" id="PS51387"/>
    </source>
</evidence>
<dbReference type="EMBL" id="JARJCW010000005">
    <property type="protein sequence ID" value="KAJ7224129.1"/>
    <property type="molecule type" value="Genomic_DNA"/>
</dbReference>
<keyword evidence="5" id="KW-1185">Reference proteome</keyword>
<protein>
    <submittedName>
        <fullName evidence="4">FAD-binding domain-containing protein</fullName>
    </submittedName>
</protein>
<dbReference type="GO" id="GO:0016491">
    <property type="term" value="F:oxidoreductase activity"/>
    <property type="evidence" value="ECO:0007669"/>
    <property type="project" value="UniProtKB-KW"/>
</dbReference>
<dbReference type="Proteomes" id="UP001219525">
    <property type="component" value="Unassembled WGS sequence"/>
</dbReference>
<dbReference type="InterPro" id="IPR016169">
    <property type="entry name" value="FAD-bd_PCMH_sub2"/>
</dbReference>
<dbReference type="SUPFAM" id="SSF56176">
    <property type="entry name" value="FAD-binding/transporter-associated domain-like"/>
    <property type="match status" value="1"/>
</dbReference>
<sequence>MALLISSNPPGEDLAAFNHSLGGRLQHGIPFSRPCFASAAEVLGSQNVDQCTDIIRGYLNNTVRLEAFGSYMNTEWETCQATGDGCLLDVSDTSVVSLPPGACHQGSIPSIYLEIETASDVQKAFNFAKSSRVNIVVKNTGHDYIGRSGGPGTLALWIGFVCDPKANTPQIEYSENFVPNQCHSIPEAAVTFGAGVTHGALYDFANRTNITLPGGGDLTVGAAGGYLQGGGHSAVSNAYGLAVDRVLEFEIVTPDGRHLIANNCQNTDLFFALRGGGGGVFGVVLAVTMKALPQFSMTTAFATFTNVKSSQVIAFMVSNALSYAQQGLLYYWQPGENVILTSPLQSVKEAEESLDSLRQFIVSIGGTFELSSDPSWLSFFNRFLAPTGPNGLQLITSSRLISTSLFSTPDGQGKLATGLNEVLEVNGTLPIIFMVAPHFFKDDGGTSITNAWRTSLWHVRLTLHLLFNFWTKSPPVVATYKKLTQRMDILRSISPDSGAYHNEADVYEPNFEESFWGTNYERLVAIKRKYDPDHLLDCWHCGMVDVHACGARVLTSEYIRSGLERAK</sequence>
<name>A0AAD6YMQ4_9AGAR</name>
<dbReference type="Pfam" id="PF08031">
    <property type="entry name" value="BBE"/>
    <property type="match status" value="1"/>
</dbReference>
<dbReference type="AlphaFoldDB" id="A0AAD6YMQ4"/>
<comment type="similarity">
    <text evidence="1">Belongs to the oxygen-dependent FAD-linked oxidoreductase family.</text>
</comment>
<dbReference type="Gene3D" id="3.30.465.10">
    <property type="match status" value="2"/>
</dbReference>
<evidence type="ECO:0000256" key="1">
    <source>
        <dbReference type="ARBA" id="ARBA00005466"/>
    </source>
</evidence>
<evidence type="ECO:0000256" key="2">
    <source>
        <dbReference type="ARBA" id="ARBA00023002"/>
    </source>
</evidence>
<accession>A0AAD6YMQ4</accession>
<gene>
    <name evidence="4" type="ORF">GGX14DRAFT_350727</name>
</gene>
<dbReference type="InterPro" id="IPR036318">
    <property type="entry name" value="FAD-bd_PCMH-like_sf"/>
</dbReference>
<dbReference type="GO" id="GO:0071949">
    <property type="term" value="F:FAD binding"/>
    <property type="evidence" value="ECO:0007669"/>
    <property type="project" value="InterPro"/>
</dbReference>
<dbReference type="InterPro" id="IPR006094">
    <property type="entry name" value="Oxid_FAD_bind_N"/>
</dbReference>
<keyword evidence="2" id="KW-0560">Oxidoreductase</keyword>
<dbReference type="PANTHER" id="PTHR13878">
    <property type="entry name" value="GULONOLACTONE OXIDASE"/>
    <property type="match status" value="1"/>
</dbReference>
<dbReference type="InterPro" id="IPR016166">
    <property type="entry name" value="FAD-bd_PCMH"/>
</dbReference>